<gene>
    <name evidence="1" type="ORF">WICPIJ_007719</name>
</gene>
<dbReference type="AlphaFoldDB" id="A0A9P8PZ90"/>
<evidence type="ECO:0000313" key="1">
    <source>
        <dbReference type="EMBL" id="KAH3681317.1"/>
    </source>
</evidence>
<dbReference type="Proteomes" id="UP000774326">
    <property type="component" value="Unassembled WGS sequence"/>
</dbReference>
<reference evidence="1" key="2">
    <citation type="submission" date="2021-01" db="EMBL/GenBank/DDBJ databases">
        <authorList>
            <person name="Schikora-Tamarit M.A."/>
        </authorList>
    </citation>
    <scope>NUCLEOTIDE SEQUENCE</scope>
    <source>
        <strain evidence="1">CBS2887</strain>
    </source>
</reference>
<comment type="caution">
    <text evidence="1">The sequence shown here is derived from an EMBL/GenBank/DDBJ whole genome shotgun (WGS) entry which is preliminary data.</text>
</comment>
<accession>A0A9P8PZ90</accession>
<evidence type="ECO:0000313" key="2">
    <source>
        <dbReference type="Proteomes" id="UP000774326"/>
    </source>
</evidence>
<keyword evidence="2" id="KW-1185">Reference proteome</keyword>
<dbReference type="EMBL" id="JAEUBG010004470">
    <property type="protein sequence ID" value="KAH3681317.1"/>
    <property type="molecule type" value="Genomic_DNA"/>
</dbReference>
<protein>
    <submittedName>
        <fullName evidence="1">Uncharacterized protein</fullName>
    </submittedName>
</protein>
<organism evidence="1 2">
    <name type="scientific">Wickerhamomyces pijperi</name>
    <name type="common">Yeast</name>
    <name type="synonym">Pichia pijperi</name>
    <dbReference type="NCBI Taxonomy" id="599730"/>
    <lineage>
        <taxon>Eukaryota</taxon>
        <taxon>Fungi</taxon>
        <taxon>Dikarya</taxon>
        <taxon>Ascomycota</taxon>
        <taxon>Saccharomycotina</taxon>
        <taxon>Saccharomycetes</taxon>
        <taxon>Phaffomycetales</taxon>
        <taxon>Wickerhamomycetaceae</taxon>
        <taxon>Wickerhamomyces</taxon>
    </lineage>
</organism>
<name>A0A9P8PZ90_WICPI</name>
<proteinExistence type="predicted"/>
<reference evidence="1" key="1">
    <citation type="journal article" date="2021" name="Open Biol.">
        <title>Shared evolutionary footprints suggest mitochondrial oxidative damage underlies multiple complex I losses in fungi.</title>
        <authorList>
            <person name="Schikora-Tamarit M.A."/>
            <person name="Marcet-Houben M."/>
            <person name="Nosek J."/>
            <person name="Gabaldon T."/>
        </authorList>
    </citation>
    <scope>NUCLEOTIDE SEQUENCE</scope>
    <source>
        <strain evidence="1">CBS2887</strain>
    </source>
</reference>
<sequence length="89" mass="10085">MISNDSNPVTFSCGGDLKCRNRSDLKLWNSHLSSMADMRLSSQAEGLDPASKSRASRVDSEYSSKKTLSINTRFWHLSILMFPRRKLSM</sequence>